<proteinExistence type="inferred from homology"/>
<dbReference type="EMBL" id="HBGW01019203">
    <property type="protein sequence ID" value="CAD9529402.1"/>
    <property type="molecule type" value="Transcribed_RNA"/>
</dbReference>
<dbReference type="GO" id="GO:0005737">
    <property type="term" value="C:cytoplasm"/>
    <property type="evidence" value="ECO:0007669"/>
    <property type="project" value="TreeGrafter"/>
</dbReference>
<dbReference type="PROSITE" id="PS50250">
    <property type="entry name" value="PCI"/>
    <property type="match status" value="1"/>
</dbReference>
<dbReference type="AlphaFoldDB" id="A0A6V0HYX3"/>
<dbReference type="InterPro" id="IPR036390">
    <property type="entry name" value="WH_DNA-bd_sf"/>
</dbReference>
<evidence type="ECO:0000259" key="3">
    <source>
        <dbReference type="PROSITE" id="PS50250"/>
    </source>
</evidence>
<dbReference type="Pfam" id="PF22241">
    <property type="entry name" value="PSMD12-CSN4_N"/>
    <property type="match status" value="1"/>
</dbReference>
<dbReference type="Pfam" id="PF18098">
    <property type="entry name" value="RPN5_C"/>
    <property type="match status" value="1"/>
</dbReference>
<dbReference type="PANTHER" id="PTHR10855:SF1">
    <property type="entry name" value="26S PROTEASOME NON-ATPASE REGULATORY SUBUNIT 12"/>
    <property type="match status" value="1"/>
</dbReference>
<dbReference type="SMART" id="SM00088">
    <property type="entry name" value="PINT"/>
    <property type="match status" value="1"/>
</dbReference>
<keyword evidence="2" id="KW-0647">Proteasome</keyword>
<dbReference type="InterPro" id="IPR040896">
    <property type="entry name" value="RPN5_C"/>
</dbReference>
<evidence type="ECO:0000256" key="2">
    <source>
        <dbReference type="ARBA" id="ARBA00022942"/>
    </source>
</evidence>
<dbReference type="GO" id="GO:0005634">
    <property type="term" value="C:nucleus"/>
    <property type="evidence" value="ECO:0007669"/>
    <property type="project" value="UniProtKB-ARBA"/>
</dbReference>
<reference evidence="4" key="1">
    <citation type="submission" date="2021-01" db="EMBL/GenBank/DDBJ databases">
        <authorList>
            <person name="Corre E."/>
            <person name="Pelletier E."/>
            <person name="Niang G."/>
            <person name="Scheremetjew M."/>
            <person name="Finn R."/>
            <person name="Kale V."/>
            <person name="Holt S."/>
            <person name="Cochrane G."/>
            <person name="Meng A."/>
            <person name="Brown T."/>
            <person name="Cohen L."/>
        </authorList>
    </citation>
    <scope>NUCLEOTIDE SEQUENCE</scope>
    <source>
        <strain evidence="4">RCC3387</strain>
    </source>
</reference>
<dbReference type="GO" id="GO:0008541">
    <property type="term" value="C:proteasome regulatory particle, lid subcomplex"/>
    <property type="evidence" value="ECO:0007669"/>
    <property type="project" value="TreeGrafter"/>
</dbReference>
<dbReference type="InterPro" id="IPR036388">
    <property type="entry name" value="WH-like_DNA-bd_sf"/>
</dbReference>
<dbReference type="InterPro" id="IPR040134">
    <property type="entry name" value="PSMD12/CSN4"/>
</dbReference>
<comment type="similarity">
    <text evidence="1">Belongs to the proteasome subunit p55 family.</text>
</comment>
<dbReference type="SUPFAM" id="SSF46785">
    <property type="entry name" value="Winged helix' DNA-binding domain"/>
    <property type="match status" value="1"/>
</dbReference>
<feature type="domain" description="PCI" evidence="3">
    <location>
        <begin position="236"/>
        <end position="415"/>
    </location>
</feature>
<accession>A0A6V0HYX3</accession>
<dbReference type="InterPro" id="IPR054559">
    <property type="entry name" value="PSMD12-CSN4-like_N"/>
</dbReference>
<gene>
    <name evidence="4" type="ORF">BRAN1462_LOCUS12123</name>
</gene>
<dbReference type="FunFam" id="1.10.10.10:FF:000070">
    <property type="entry name" value="26S proteasome non-ATPase regulatory subunit 12"/>
    <property type="match status" value="1"/>
</dbReference>
<protein>
    <recommendedName>
        <fullName evidence="3">PCI domain-containing protein</fullName>
    </recommendedName>
</protein>
<sequence>MAENLNPVLGNLAKDPKATEDYSKDVEEVIARVDTMKEAGRVMEAVEEMLALEKKTRQASDGISTSRLLCKICQILYDVKEWAKLQEHIVMLAKKRGQTKRAITDMVKLVMSWLPALEKARMLELIGTLSDVTDGKIFVEVERARLTGMLAKIKEDEGKLEEAANLLQEVQVESFGAMERREKTEYILNQMRLVLGKKDFVRTQIISKKLNPKLLEAEDFQDLKVQYYEYMVRYWLHEKKFLDVSKAYQSIFNTANVQADEAKWKAALTAHALYLLLAPYDNEQEDMMHKLDKMEAKKLDKVPVFQELIKIFLRKEITAWPLANEAEIKSHPVFQDSPHEGASVRWDMLRKRVVQHNIKVISEYYDQIHTKRLCELLGLSDREAETELSELVCAKFVAAKIDRPAGEIRFGRKQNYTDRLNDWSDSITKMLDLVENSCHLIQKEQMVHAARAKLKAKK</sequence>
<name>A0A6V0HYX3_9DINO</name>
<dbReference type="PANTHER" id="PTHR10855">
    <property type="entry name" value="26S PROTEASOME NON-ATPASE REGULATORY SUBUNIT 12/COP9 SIGNALOSOME COMPLEX SUBUNIT 4"/>
    <property type="match status" value="1"/>
</dbReference>
<evidence type="ECO:0000256" key="1">
    <source>
        <dbReference type="ARBA" id="ARBA00006397"/>
    </source>
</evidence>
<evidence type="ECO:0000313" key="4">
    <source>
        <dbReference type="EMBL" id="CAD9529402.1"/>
    </source>
</evidence>
<dbReference type="InterPro" id="IPR000717">
    <property type="entry name" value="PCI_dom"/>
</dbReference>
<dbReference type="Pfam" id="PF01399">
    <property type="entry name" value="PCI"/>
    <property type="match status" value="1"/>
</dbReference>
<dbReference type="Gene3D" id="1.10.10.10">
    <property type="entry name" value="Winged helix-like DNA-binding domain superfamily/Winged helix DNA-binding domain"/>
    <property type="match status" value="1"/>
</dbReference>
<organism evidence="4">
    <name type="scientific">Zooxanthella nutricula</name>
    <dbReference type="NCBI Taxonomy" id="1333877"/>
    <lineage>
        <taxon>Eukaryota</taxon>
        <taxon>Sar</taxon>
        <taxon>Alveolata</taxon>
        <taxon>Dinophyceae</taxon>
        <taxon>Peridiniales</taxon>
        <taxon>Peridiniales incertae sedis</taxon>
        <taxon>Zooxanthella</taxon>
    </lineage>
</organism>